<name>A0A0F2TK11_STRR3</name>
<organism evidence="2 3">
    <name type="scientific">Streptomyces rubellomurinus (strain ATCC 31215)</name>
    <dbReference type="NCBI Taxonomy" id="359131"/>
    <lineage>
        <taxon>Bacteria</taxon>
        <taxon>Bacillati</taxon>
        <taxon>Actinomycetota</taxon>
        <taxon>Actinomycetes</taxon>
        <taxon>Kitasatosporales</taxon>
        <taxon>Streptomycetaceae</taxon>
        <taxon>Streptomyces</taxon>
    </lineage>
</organism>
<sequence length="73" mass="7054">MTALKSALTTACCALLLAAPLALAQPAAADSNNHGPKNAQEAAACRTVVGTLLGGFGSMLANSACVVQPSNGG</sequence>
<keyword evidence="3" id="KW-1185">Reference proteome</keyword>
<evidence type="ECO:0000313" key="2">
    <source>
        <dbReference type="EMBL" id="KJS62615.1"/>
    </source>
</evidence>
<proteinExistence type="predicted"/>
<feature type="chain" id="PRO_5039714343" description="Chaplin domain-containing protein" evidence="1">
    <location>
        <begin position="25"/>
        <end position="73"/>
    </location>
</feature>
<dbReference type="EMBL" id="JZKH01000010">
    <property type="protein sequence ID" value="KJS62615.1"/>
    <property type="molecule type" value="Genomic_DNA"/>
</dbReference>
<feature type="signal peptide" evidence="1">
    <location>
        <begin position="1"/>
        <end position="24"/>
    </location>
</feature>
<dbReference type="PATRIC" id="fig|359131.3.peg.7730"/>
<accession>A0A0F2TK11</accession>
<evidence type="ECO:0000256" key="1">
    <source>
        <dbReference type="SAM" id="SignalP"/>
    </source>
</evidence>
<protein>
    <recommendedName>
        <fullName evidence="4">Chaplin domain-containing protein</fullName>
    </recommendedName>
</protein>
<evidence type="ECO:0000313" key="3">
    <source>
        <dbReference type="Proteomes" id="UP000033699"/>
    </source>
</evidence>
<keyword evidence="1" id="KW-0732">Signal</keyword>
<gene>
    <name evidence="2" type="ORF">VM95_07375</name>
</gene>
<comment type="caution">
    <text evidence="2">The sequence shown here is derived from an EMBL/GenBank/DDBJ whole genome shotgun (WGS) entry which is preliminary data.</text>
</comment>
<dbReference type="OrthoDB" id="4334146at2"/>
<dbReference type="Proteomes" id="UP000033699">
    <property type="component" value="Unassembled WGS sequence"/>
</dbReference>
<reference evidence="2 3" key="1">
    <citation type="submission" date="2015-02" db="EMBL/GenBank/DDBJ databases">
        <authorList>
            <person name="Ju K.-S."/>
            <person name="Doroghazi J.R."/>
            <person name="Metcalf W."/>
        </authorList>
    </citation>
    <scope>NUCLEOTIDE SEQUENCE [LARGE SCALE GENOMIC DNA]</scope>
    <source>
        <strain evidence="2 3">ATCC 31215</strain>
    </source>
</reference>
<evidence type="ECO:0008006" key="4">
    <source>
        <dbReference type="Google" id="ProtNLM"/>
    </source>
</evidence>
<dbReference type="RefSeq" id="WP_045693243.1">
    <property type="nucleotide sequence ID" value="NZ_JZKH01000010.1"/>
</dbReference>
<dbReference type="AlphaFoldDB" id="A0A0F2TK11"/>